<dbReference type="EMBL" id="CM001440">
    <property type="protein sequence ID" value="EHR62276.1"/>
    <property type="molecule type" value="Genomic_DNA"/>
</dbReference>
<keyword evidence="2" id="KW-1185">Reference proteome</keyword>
<dbReference type="OrthoDB" id="3625434at2"/>
<sequence length="91" mass="9893">MGSALPEQGDAVVLARLRRGVVGETRRVCHVVPVPDTNGVPDQLLALCGAVLRRGESEWLPSVRGMPCERCLAAVAYRARHRHTEVLRPAS</sequence>
<accession>H5XR35</accession>
<reference evidence="1 2" key="1">
    <citation type="submission" date="2011-11" db="EMBL/GenBank/DDBJ databases">
        <title>The Noncontiguous Finished sequence of Saccharomonospora cyanea NA-134.</title>
        <authorList>
            <consortium name="US DOE Joint Genome Institute"/>
            <person name="Lucas S."/>
            <person name="Han J."/>
            <person name="Lapidus A."/>
            <person name="Cheng J.-F."/>
            <person name="Goodwin L."/>
            <person name="Pitluck S."/>
            <person name="Peters L."/>
            <person name="Ovchinnikova G."/>
            <person name="Lu M."/>
            <person name="Detter J.C."/>
            <person name="Han C."/>
            <person name="Tapia R."/>
            <person name="Land M."/>
            <person name="Hauser L."/>
            <person name="Kyrpides N."/>
            <person name="Ivanova N."/>
            <person name="Pagani I."/>
            <person name="Brambilla E.-M."/>
            <person name="Klenk H.-P."/>
            <person name="Woyke T."/>
        </authorList>
    </citation>
    <scope>NUCLEOTIDE SEQUENCE [LARGE SCALE GENOMIC DNA]</scope>
    <source>
        <strain evidence="1 2">NA-134</strain>
    </source>
</reference>
<organism evidence="1 2">
    <name type="scientific">Saccharomonospora cyanea NA-134</name>
    <dbReference type="NCBI Taxonomy" id="882082"/>
    <lineage>
        <taxon>Bacteria</taxon>
        <taxon>Bacillati</taxon>
        <taxon>Actinomycetota</taxon>
        <taxon>Actinomycetes</taxon>
        <taxon>Pseudonocardiales</taxon>
        <taxon>Pseudonocardiaceae</taxon>
        <taxon>Saccharomonospora</taxon>
    </lineage>
</organism>
<dbReference type="STRING" id="882082.SaccyDRAFT_3445"/>
<gene>
    <name evidence="1" type="ORF">SaccyDRAFT_3445</name>
</gene>
<evidence type="ECO:0000313" key="2">
    <source>
        <dbReference type="Proteomes" id="UP000002791"/>
    </source>
</evidence>
<name>H5XR35_9PSEU</name>
<dbReference type="AlphaFoldDB" id="H5XR35"/>
<protein>
    <submittedName>
        <fullName evidence="1">Uncharacterized protein</fullName>
    </submittedName>
</protein>
<dbReference type="HOGENOM" id="CLU_187381_0_0_11"/>
<evidence type="ECO:0000313" key="1">
    <source>
        <dbReference type="EMBL" id="EHR62276.1"/>
    </source>
</evidence>
<proteinExistence type="predicted"/>
<dbReference type="eggNOG" id="ENOG5031Y7D">
    <property type="taxonomic scope" value="Bacteria"/>
</dbReference>
<dbReference type="Proteomes" id="UP000002791">
    <property type="component" value="Chromosome"/>
</dbReference>